<dbReference type="AlphaFoldDB" id="A0AAN9P1N2"/>
<gene>
    <name evidence="1" type="ORF">RIF29_12327</name>
</gene>
<dbReference type="Pfam" id="PF03140">
    <property type="entry name" value="DUF247"/>
    <property type="match status" value="1"/>
</dbReference>
<sequence length="413" mass="47455">MDVVKAMLDSTGPPATSECCIYRVPFNIRKLNQDAYTPSVVSIGPFHHNHPRLQNMERHKLIYFKKFLERAASDATLDTLITYVEEAEPSVRRCYADTIEFTKEELVKVILVDSCFIIELFLRSCIGGERWEDDNILSKTWLRATIELDLVLLENQLPFFVLENLYDRAFTSHIGTIPSFLVLTFQYFTFFNSCKLASDNVTIRHFTDLLRFFCLQHPPERRPPRTKQPPTHRHSATELLEAGVRFKVNNSKTNCLLDLKFSRGVLEIPQFRAEDLITELKFRNLIALEQCHYPLESYITDYVTVLDFLINTSKDVDVMVQSGVLVNWLGDSDSVANLYNGLVKNIAQAEFSSHYFQLFQDLNAFCRDPRHILRATLRRDYGNTPWQAAASIAGIVLLLLSLLQSVCSVLQVV</sequence>
<evidence type="ECO:0000313" key="1">
    <source>
        <dbReference type="EMBL" id="KAK7283071.1"/>
    </source>
</evidence>
<keyword evidence="2" id="KW-1185">Reference proteome</keyword>
<evidence type="ECO:0000313" key="2">
    <source>
        <dbReference type="Proteomes" id="UP001372338"/>
    </source>
</evidence>
<comment type="caution">
    <text evidence="1">The sequence shown here is derived from an EMBL/GenBank/DDBJ whole genome shotgun (WGS) entry which is preliminary data.</text>
</comment>
<dbReference type="PANTHER" id="PTHR31170:SF23">
    <property type="match status" value="1"/>
</dbReference>
<dbReference type="EMBL" id="JAYWIO010000002">
    <property type="protein sequence ID" value="KAK7283071.1"/>
    <property type="molecule type" value="Genomic_DNA"/>
</dbReference>
<reference evidence="1 2" key="1">
    <citation type="submission" date="2024-01" db="EMBL/GenBank/DDBJ databases">
        <title>The genomes of 5 underutilized Papilionoideae crops provide insights into root nodulation and disease resistanc.</title>
        <authorList>
            <person name="Yuan L."/>
        </authorList>
    </citation>
    <scope>NUCLEOTIDE SEQUENCE [LARGE SCALE GENOMIC DNA]</scope>
    <source>
        <strain evidence="1">ZHUSHIDOU_FW_LH</strain>
        <tissue evidence="1">Leaf</tissue>
    </source>
</reference>
<accession>A0AAN9P1N2</accession>
<dbReference type="PANTHER" id="PTHR31170">
    <property type="entry name" value="BNAC04G53230D PROTEIN"/>
    <property type="match status" value="1"/>
</dbReference>
<organism evidence="1 2">
    <name type="scientific">Crotalaria pallida</name>
    <name type="common">Smooth rattlebox</name>
    <name type="synonym">Crotalaria striata</name>
    <dbReference type="NCBI Taxonomy" id="3830"/>
    <lineage>
        <taxon>Eukaryota</taxon>
        <taxon>Viridiplantae</taxon>
        <taxon>Streptophyta</taxon>
        <taxon>Embryophyta</taxon>
        <taxon>Tracheophyta</taxon>
        <taxon>Spermatophyta</taxon>
        <taxon>Magnoliopsida</taxon>
        <taxon>eudicotyledons</taxon>
        <taxon>Gunneridae</taxon>
        <taxon>Pentapetalae</taxon>
        <taxon>rosids</taxon>
        <taxon>fabids</taxon>
        <taxon>Fabales</taxon>
        <taxon>Fabaceae</taxon>
        <taxon>Papilionoideae</taxon>
        <taxon>50 kb inversion clade</taxon>
        <taxon>genistoids sensu lato</taxon>
        <taxon>core genistoids</taxon>
        <taxon>Crotalarieae</taxon>
        <taxon>Crotalaria</taxon>
    </lineage>
</organism>
<protein>
    <submittedName>
        <fullName evidence="1">Uncharacterized protein</fullName>
    </submittedName>
</protein>
<proteinExistence type="predicted"/>
<name>A0AAN9P1N2_CROPI</name>
<dbReference type="InterPro" id="IPR004158">
    <property type="entry name" value="DUF247_pln"/>
</dbReference>
<dbReference type="Proteomes" id="UP001372338">
    <property type="component" value="Unassembled WGS sequence"/>
</dbReference>